<dbReference type="Gene3D" id="3.10.20.30">
    <property type="match status" value="1"/>
</dbReference>
<dbReference type="InterPro" id="IPR012675">
    <property type="entry name" value="Beta-grasp_dom_sf"/>
</dbReference>
<dbReference type="SUPFAM" id="SSF54285">
    <property type="entry name" value="MoaD/ThiS"/>
    <property type="match status" value="1"/>
</dbReference>
<accession>X1HTE3</accession>
<evidence type="ECO:0008006" key="2">
    <source>
        <dbReference type="Google" id="ProtNLM"/>
    </source>
</evidence>
<gene>
    <name evidence="1" type="ORF">S03H2_41873</name>
</gene>
<evidence type="ECO:0000313" key="1">
    <source>
        <dbReference type="EMBL" id="GAH73441.1"/>
    </source>
</evidence>
<dbReference type="InterPro" id="IPR016155">
    <property type="entry name" value="Mopterin_synth/thiamin_S_b"/>
</dbReference>
<dbReference type="InterPro" id="IPR003749">
    <property type="entry name" value="ThiS/MoaD-like"/>
</dbReference>
<dbReference type="EMBL" id="BARU01026036">
    <property type="protein sequence ID" value="GAH73441.1"/>
    <property type="molecule type" value="Genomic_DNA"/>
</dbReference>
<protein>
    <recommendedName>
        <fullName evidence="2">MoaD/ThiS family protein</fullName>
    </recommendedName>
</protein>
<organism evidence="1">
    <name type="scientific">marine sediment metagenome</name>
    <dbReference type="NCBI Taxonomy" id="412755"/>
    <lineage>
        <taxon>unclassified sequences</taxon>
        <taxon>metagenomes</taxon>
        <taxon>ecological metagenomes</taxon>
    </lineage>
</organism>
<dbReference type="Pfam" id="PF02597">
    <property type="entry name" value="ThiS"/>
    <property type="match status" value="1"/>
</dbReference>
<reference evidence="1" key="1">
    <citation type="journal article" date="2014" name="Front. Microbiol.">
        <title>High frequency of phylogenetically diverse reductive dehalogenase-homologous genes in deep subseafloor sedimentary metagenomes.</title>
        <authorList>
            <person name="Kawai M."/>
            <person name="Futagami T."/>
            <person name="Toyoda A."/>
            <person name="Takaki Y."/>
            <person name="Nishi S."/>
            <person name="Hori S."/>
            <person name="Arai W."/>
            <person name="Tsubouchi T."/>
            <person name="Morono Y."/>
            <person name="Uchiyama I."/>
            <person name="Ito T."/>
            <person name="Fujiyama A."/>
            <person name="Inagaki F."/>
            <person name="Takami H."/>
        </authorList>
    </citation>
    <scope>NUCLEOTIDE SEQUENCE</scope>
    <source>
        <strain evidence="1">Expedition CK06-06</strain>
    </source>
</reference>
<name>X1HTE3_9ZZZZ</name>
<dbReference type="AlphaFoldDB" id="X1HTE3"/>
<proteinExistence type="predicted"/>
<comment type="caution">
    <text evidence="1">The sequence shown here is derived from an EMBL/GenBank/DDBJ whole genome shotgun (WGS) entry which is preliminary data.</text>
</comment>
<sequence length="90" mass="10003">MVRILFPSPIMKVTRESETEVSAGTLGEVLDRFVEKYGEPFREIVFEESGELNRYLNFYIKGSDVSGPSNMETRLSDGDEVAILIIIGGG</sequence>